<proteinExistence type="predicted"/>
<evidence type="ECO:0000313" key="5">
    <source>
        <dbReference type="EMBL" id="KXJ90063.1"/>
    </source>
</evidence>
<reference evidence="6" key="1">
    <citation type="submission" date="2016-02" db="EMBL/GenBank/DDBJ databases">
        <title>Draft genome sequence of Microdochium bolleyi, a fungal endophyte of beachgrass.</title>
        <authorList>
            <consortium name="DOE Joint Genome Institute"/>
            <person name="David A.S."/>
            <person name="May G."/>
            <person name="Haridas S."/>
            <person name="Lim J."/>
            <person name="Wang M."/>
            <person name="Labutti K."/>
            <person name="Lipzen A."/>
            <person name="Barry K."/>
            <person name="Grigoriev I.V."/>
        </authorList>
    </citation>
    <scope>NUCLEOTIDE SEQUENCE [LARGE SCALE GENOMIC DNA]</scope>
    <source>
        <strain evidence="6">J235TASD1</strain>
    </source>
</reference>
<keyword evidence="6" id="KW-1185">Reference proteome</keyword>
<organism evidence="5 6">
    <name type="scientific">Microdochium bolleyi</name>
    <dbReference type="NCBI Taxonomy" id="196109"/>
    <lineage>
        <taxon>Eukaryota</taxon>
        <taxon>Fungi</taxon>
        <taxon>Dikarya</taxon>
        <taxon>Ascomycota</taxon>
        <taxon>Pezizomycotina</taxon>
        <taxon>Sordariomycetes</taxon>
        <taxon>Xylariomycetidae</taxon>
        <taxon>Xylariales</taxon>
        <taxon>Microdochiaceae</taxon>
        <taxon>Microdochium</taxon>
    </lineage>
</organism>
<evidence type="ECO:0000256" key="2">
    <source>
        <dbReference type="ARBA" id="ARBA00022827"/>
    </source>
</evidence>
<dbReference type="InterPro" id="IPR023753">
    <property type="entry name" value="FAD/NAD-binding_dom"/>
</dbReference>
<evidence type="ECO:0000256" key="1">
    <source>
        <dbReference type="ARBA" id="ARBA00022630"/>
    </source>
</evidence>
<gene>
    <name evidence="5" type="ORF">Micbo1qcDRAFT_227113</name>
</gene>
<dbReference type="Pfam" id="PF07992">
    <property type="entry name" value="Pyr_redox_2"/>
    <property type="match status" value="1"/>
</dbReference>
<dbReference type="SUPFAM" id="SSF51905">
    <property type="entry name" value="FAD/NAD(P)-binding domain"/>
    <property type="match status" value="3"/>
</dbReference>
<feature type="domain" description="FAD/NAD(P)-binding" evidence="4">
    <location>
        <begin position="9"/>
        <end position="216"/>
    </location>
</feature>
<keyword evidence="5" id="KW-0503">Monooxygenase</keyword>
<dbReference type="PANTHER" id="PTHR23023">
    <property type="entry name" value="DIMETHYLANILINE MONOOXYGENASE"/>
    <property type="match status" value="1"/>
</dbReference>
<keyword evidence="3" id="KW-0560">Oxidoreductase</keyword>
<name>A0A136IYS6_9PEZI</name>
<dbReference type="InParanoid" id="A0A136IYS6"/>
<dbReference type="AlphaFoldDB" id="A0A136IYS6"/>
<keyword evidence="1" id="KW-0285">Flavoprotein</keyword>
<protein>
    <submittedName>
        <fullName evidence="5">Putative dimethylaniline monooxygenase</fullName>
    </submittedName>
</protein>
<dbReference type="Proteomes" id="UP000070501">
    <property type="component" value="Unassembled WGS sequence"/>
</dbReference>
<evidence type="ECO:0000313" key="6">
    <source>
        <dbReference type="Proteomes" id="UP000070501"/>
    </source>
</evidence>
<evidence type="ECO:0000259" key="4">
    <source>
        <dbReference type="Pfam" id="PF07992"/>
    </source>
</evidence>
<dbReference type="InterPro" id="IPR050346">
    <property type="entry name" value="FMO-like"/>
</dbReference>
<evidence type="ECO:0000256" key="3">
    <source>
        <dbReference type="ARBA" id="ARBA00023002"/>
    </source>
</evidence>
<dbReference type="EMBL" id="KQ964253">
    <property type="protein sequence ID" value="KXJ90063.1"/>
    <property type="molecule type" value="Genomic_DNA"/>
</dbReference>
<dbReference type="GO" id="GO:0004497">
    <property type="term" value="F:monooxygenase activity"/>
    <property type="evidence" value="ECO:0007669"/>
    <property type="project" value="UniProtKB-KW"/>
</dbReference>
<dbReference type="Gene3D" id="3.50.50.60">
    <property type="entry name" value="FAD/NAD(P)-binding domain"/>
    <property type="match status" value="1"/>
</dbReference>
<sequence>MVLVPLDSYDVVVIGAGWFGLSAAKTYLETHPAENLLVLDGASSFGGSWAEDRLYPGLKSNNLYGSYEHPDFPMLEEIYGVKPGQHIPAATLHRYLTDFARHFGILERTKLSTKVVHASQDAKDEWDLTIRGKNDADGKETTIHTRRLIVATGLTSEPNLPVYAGEDNFTGTKFHAKDFAVQGGTVETAKRVVIVGCGKSAYDCAYAYATAPGNTTHVDLLVRPGGQGPVWLVPPYVTPFKRMLEELLHTRALTWFAPAPWGDEDGYSAPRAWLQKSGLGRLLSANWWATMSNEVIETHGFDDGNPELFKLKPWYPSFWTGSGVGIHNFDTNLWDLVRQGRIHVHTADITSLEGGSVNLSNGKVLEDIDVLCCATGWKKDATLTYDGLELRGLGLPSVSAQEQATLRQAADKEVLERFPILINQPVLRYERNPDAEPLRYYRFIVPASQVSKRNIAFAGMVSTVSTANFANAQALWISAFFDGKLVREPKSQEEVLKEVYLHTQFVKWRYPCGYGDSLPDFAFESLPYIDLLLNDVGVKNHRKQTQISELLEPYKPKDYQGLTAEWLALQGRQ</sequence>
<dbReference type="InterPro" id="IPR036188">
    <property type="entry name" value="FAD/NAD-bd_sf"/>
</dbReference>
<dbReference type="OrthoDB" id="2915840at2759"/>
<keyword evidence="2" id="KW-0274">FAD</keyword>
<accession>A0A136IYS6</accession>